<feature type="domain" description="Sucrose phosphatase-like" evidence="2">
    <location>
        <begin position="3"/>
        <end position="264"/>
    </location>
</feature>
<keyword evidence="4" id="KW-1185">Reference proteome</keyword>
<dbReference type="Gene3D" id="3.90.1070.10">
    <property type="match status" value="1"/>
</dbReference>
<evidence type="ECO:0000256" key="1">
    <source>
        <dbReference type="ARBA" id="ARBA00022801"/>
    </source>
</evidence>
<dbReference type="NCBIfam" id="TIGR01484">
    <property type="entry name" value="HAD-SF-IIB"/>
    <property type="match status" value="1"/>
</dbReference>
<dbReference type="PANTHER" id="PTHR46521:SF4">
    <property type="entry name" value="SUCROSE-PHOSPHATASE 2-RELATED"/>
    <property type="match status" value="1"/>
</dbReference>
<evidence type="ECO:0000313" key="3">
    <source>
        <dbReference type="EMBL" id="SFJ45340.1"/>
    </source>
</evidence>
<name>A0A1I3RH32_9BACT</name>
<reference evidence="4" key="1">
    <citation type="submission" date="2016-10" db="EMBL/GenBank/DDBJ databases">
        <authorList>
            <person name="Varghese N."/>
            <person name="Submissions S."/>
        </authorList>
    </citation>
    <scope>NUCLEOTIDE SEQUENCE [LARGE SCALE GENOMIC DNA]</scope>
    <source>
        <strain evidence="4">DSM 5918</strain>
    </source>
</reference>
<evidence type="ECO:0000313" key="4">
    <source>
        <dbReference type="Proteomes" id="UP000198635"/>
    </source>
</evidence>
<dbReference type="InterPro" id="IPR036412">
    <property type="entry name" value="HAD-like_sf"/>
</dbReference>
<evidence type="ECO:0000259" key="2">
    <source>
        <dbReference type="Pfam" id="PF05116"/>
    </source>
</evidence>
<dbReference type="InterPro" id="IPR006379">
    <property type="entry name" value="HAD-SF_hydro_IIB"/>
</dbReference>
<dbReference type="SFLD" id="SFLDG01141">
    <property type="entry name" value="C2.B.1:_Sucrose_Phosphatase_Li"/>
    <property type="match status" value="1"/>
</dbReference>
<dbReference type="InterPro" id="IPR006380">
    <property type="entry name" value="SPP-like_dom"/>
</dbReference>
<sequence>MKRFLLCTDLDRTLIPNGPNPPWPSAKALFRKLAAREEICLAYVTGRHRALIEDAIAEFDLPCPDFAIADVGASIYQIRADEWRLWNKWEGHIAPDWGGMHSDGLASLLRGFPELHMQEREKQAPFKLSYYVHLDVDSSALTARMHERLQREGIRANLIWSIDELAHIGLLDVLPQSAGKLHAIRFMMERQHFSLHDTLFAGDSGNDLDVLLSDIPAVLVANADPEIKSRVATTGRKALYIATGEYLGMNGNYSAGILEGVAHFWPEAAAWLQESES</sequence>
<keyword evidence="1" id="KW-0378">Hydrolase</keyword>
<dbReference type="SFLD" id="SFLDS00003">
    <property type="entry name" value="Haloacid_Dehalogenase"/>
    <property type="match status" value="1"/>
</dbReference>
<dbReference type="OrthoDB" id="7847955at2"/>
<dbReference type="Pfam" id="PF05116">
    <property type="entry name" value="S6PP"/>
    <property type="match status" value="1"/>
</dbReference>
<dbReference type="EMBL" id="FORX01000003">
    <property type="protein sequence ID" value="SFJ45340.1"/>
    <property type="molecule type" value="Genomic_DNA"/>
</dbReference>
<proteinExistence type="predicted"/>
<dbReference type="PANTHER" id="PTHR46521">
    <property type="entry name" value="SUCROSE-PHOSPHATASE 2-RELATED"/>
    <property type="match status" value="1"/>
</dbReference>
<dbReference type="Gene3D" id="3.40.50.1000">
    <property type="entry name" value="HAD superfamily/HAD-like"/>
    <property type="match status" value="1"/>
</dbReference>
<gene>
    <name evidence="3" type="ORF">SAMN04488082_103160</name>
</gene>
<dbReference type="InterPro" id="IPR023214">
    <property type="entry name" value="HAD_sf"/>
</dbReference>
<dbReference type="RefSeq" id="WP_092373012.1">
    <property type="nucleotide sequence ID" value="NZ_FORX01000003.1"/>
</dbReference>
<dbReference type="STRING" id="52560.SAMN04488082_103160"/>
<organism evidence="3 4">
    <name type="scientific">Desulfomicrobium apsheronum</name>
    <dbReference type="NCBI Taxonomy" id="52560"/>
    <lineage>
        <taxon>Bacteria</taxon>
        <taxon>Pseudomonadati</taxon>
        <taxon>Thermodesulfobacteriota</taxon>
        <taxon>Desulfovibrionia</taxon>
        <taxon>Desulfovibrionales</taxon>
        <taxon>Desulfomicrobiaceae</taxon>
        <taxon>Desulfomicrobium</taxon>
    </lineage>
</organism>
<dbReference type="Proteomes" id="UP000198635">
    <property type="component" value="Unassembled WGS sequence"/>
</dbReference>
<dbReference type="SUPFAM" id="SSF56784">
    <property type="entry name" value="HAD-like"/>
    <property type="match status" value="1"/>
</dbReference>
<protein>
    <recommendedName>
        <fullName evidence="2">Sucrose phosphatase-like domain-containing protein</fullName>
    </recommendedName>
</protein>
<dbReference type="AlphaFoldDB" id="A0A1I3RH32"/>
<dbReference type="GO" id="GO:0016791">
    <property type="term" value="F:phosphatase activity"/>
    <property type="evidence" value="ECO:0007669"/>
    <property type="project" value="UniProtKB-ARBA"/>
</dbReference>
<dbReference type="InterPro" id="IPR051518">
    <property type="entry name" value="Sucrose_Phosphatase"/>
</dbReference>
<accession>A0A1I3RH32</accession>
<dbReference type="SFLD" id="SFLDG01140">
    <property type="entry name" value="C2.B:_Phosphomannomutase_and_P"/>
    <property type="match status" value="1"/>
</dbReference>